<dbReference type="EMBL" id="NHOQ01002708">
    <property type="protein sequence ID" value="PWA15269.1"/>
    <property type="molecule type" value="Genomic_DNA"/>
</dbReference>
<accession>A0A315V8L7</accession>
<protein>
    <submittedName>
        <fullName evidence="1">Uncharacterized protein</fullName>
    </submittedName>
</protein>
<keyword evidence="2" id="KW-1185">Reference proteome</keyword>
<proteinExistence type="predicted"/>
<sequence>MSGVRRQSEGETPHRQFGAFVSFRTDKCSENVSMLTICHSYCSSILSWRMLAELHAKLETDGLTDFKLRWIEKDGQNFHKDTKKKT</sequence>
<dbReference type="Proteomes" id="UP000250572">
    <property type="component" value="Unassembled WGS sequence"/>
</dbReference>
<gene>
    <name evidence="1" type="ORF">CCH79_00008560</name>
</gene>
<evidence type="ECO:0000313" key="2">
    <source>
        <dbReference type="Proteomes" id="UP000250572"/>
    </source>
</evidence>
<name>A0A315V8L7_GAMAF</name>
<organism evidence="1 2">
    <name type="scientific">Gambusia affinis</name>
    <name type="common">Western mosquitofish</name>
    <name type="synonym">Heterandria affinis</name>
    <dbReference type="NCBI Taxonomy" id="33528"/>
    <lineage>
        <taxon>Eukaryota</taxon>
        <taxon>Metazoa</taxon>
        <taxon>Chordata</taxon>
        <taxon>Craniata</taxon>
        <taxon>Vertebrata</taxon>
        <taxon>Euteleostomi</taxon>
        <taxon>Actinopterygii</taxon>
        <taxon>Neopterygii</taxon>
        <taxon>Teleostei</taxon>
        <taxon>Neoteleostei</taxon>
        <taxon>Acanthomorphata</taxon>
        <taxon>Ovalentaria</taxon>
        <taxon>Atherinomorphae</taxon>
        <taxon>Cyprinodontiformes</taxon>
        <taxon>Poeciliidae</taxon>
        <taxon>Poeciliinae</taxon>
        <taxon>Gambusia</taxon>
    </lineage>
</organism>
<dbReference type="AlphaFoldDB" id="A0A315V8L7"/>
<evidence type="ECO:0000313" key="1">
    <source>
        <dbReference type="EMBL" id="PWA15269.1"/>
    </source>
</evidence>
<comment type="caution">
    <text evidence="1">The sequence shown here is derived from an EMBL/GenBank/DDBJ whole genome shotgun (WGS) entry which is preliminary data.</text>
</comment>
<reference evidence="1 2" key="1">
    <citation type="journal article" date="2018" name="G3 (Bethesda)">
        <title>A High-Quality Reference Genome for the Invasive Mosquitofish Gambusia affinis Using a Chicago Library.</title>
        <authorList>
            <person name="Hoffberg S.L."/>
            <person name="Troendle N.J."/>
            <person name="Glenn T.C."/>
            <person name="Mahmud O."/>
            <person name="Louha S."/>
            <person name="Chalopin D."/>
            <person name="Bennetzen J.L."/>
            <person name="Mauricio R."/>
        </authorList>
    </citation>
    <scope>NUCLEOTIDE SEQUENCE [LARGE SCALE GENOMIC DNA]</scope>
    <source>
        <strain evidence="1">NE01/NJP1002.9</strain>
        <tissue evidence="1">Muscle</tissue>
    </source>
</reference>